<keyword evidence="1" id="KW-0472">Membrane</keyword>
<evidence type="ECO:0000313" key="3">
    <source>
        <dbReference type="Proteomes" id="UP000001121"/>
    </source>
</evidence>
<proteinExistence type="predicted"/>
<feature type="transmembrane region" description="Helical" evidence="1">
    <location>
        <begin position="20"/>
        <end position="39"/>
    </location>
</feature>
<evidence type="ECO:0000313" key="2">
    <source>
        <dbReference type="EMBL" id="ALF45172.1"/>
    </source>
</evidence>
<keyword evidence="1" id="KW-1133">Transmembrane helix</keyword>
<dbReference type="AlphaFoldDB" id="A0A0M4SKZ6"/>
<organism evidence="2 3">
    <name type="scientific">Campylobacter concisus (strain 13826)</name>
    <dbReference type="NCBI Taxonomy" id="360104"/>
    <lineage>
        <taxon>Bacteria</taxon>
        <taxon>Pseudomonadati</taxon>
        <taxon>Campylobacterota</taxon>
        <taxon>Epsilonproteobacteria</taxon>
        <taxon>Campylobacterales</taxon>
        <taxon>Campylobacteraceae</taxon>
        <taxon>Campylobacter</taxon>
    </lineage>
</organism>
<dbReference type="Proteomes" id="UP000001121">
    <property type="component" value="Chromosome"/>
</dbReference>
<dbReference type="KEGG" id="cco:CCC13826_2340"/>
<protein>
    <submittedName>
        <fullName evidence="2">Uncharacterized protein</fullName>
    </submittedName>
</protein>
<evidence type="ECO:0000256" key="1">
    <source>
        <dbReference type="SAM" id="Phobius"/>
    </source>
</evidence>
<dbReference type="EMBL" id="CP000792">
    <property type="protein sequence ID" value="ALF45172.1"/>
    <property type="molecule type" value="Genomic_DNA"/>
</dbReference>
<gene>
    <name evidence="2" type="ORF">CCC13826_2340</name>
</gene>
<reference evidence="3" key="1">
    <citation type="submission" date="2007-10" db="EMBL/GenBank/DDBJ databases">
        <title>Genome sequence of Campylobacter concisus 13826 isolated from human feces.</title>
        <authorList>
            <person name="Fouts D.E."/>
            <person name="Mongodin E.F."/>
            <person name="Puiu D."/>
            <person name="Sebastian Y."/>
            <person name="Miller W.G."/>
            <person name="Mandrell R.E."/>
            <person name="On S."/>
            <person name="Nelson K.E."/>
        </authorList>
    </citation>
    <scope>NUCLEOTIDE SEQUENCE [LARGE SCALE GENOMIC DNA]</scope>
    <source>
        <strain evidence="3">13826</strain>
    </source>
</reference>
<sequence length="75" mass="9264">MPVETLRYKIMNYSIPLKYYIAISIIVMSIESFLCIFYGKYYFRGWHNAEIEDIIFHVIVTISLIYYYKKKYWKQ</sequence>
<name>A0A0M4SKZ6_CAMC1</name>
<dbReference type="STRING" id="360104.CCC13826_2340"/>
<feature type="transmembrane region" description="Helical" evidence="1">
    <location>
        <begin position="51"/>
        <end position="68"/>
    </location>
</feature>
<keyword evidence="1" id="KW-0812">Transmembrane</keyword>
<accession>A0A0M4SKZ6</accession>